<dbReference type="InterPro" id="IPR000835">
    <property type="entry name" value="HTH_MarR-typ"/>
</dbReference>
<evidence type="ECO:0000256" key="1">
    <source>
        <dbReference type="SAM" id="Coils"/>
    </source>
</evidence>
<dbReference type="RefSeq" id="WP_344718990.1">
    <property type="nucleotide sequence ID" value="NZ_BAAAYG010000003.1"/>
</dbReference>
<accession>A0ABP6RD06</accession>
<dbReference type="InterPro" id="IPR036390">
    <property type="entry name" value="WH_DNA-bd_sf"/>
</dbReference>
<sequence>MSPRAAADEAPESPAGPAEERPAVDEPAGRPIGELPREVVIDDVQAIRALAHEARLAALDELFGTHRIYNATELAAVCRVSPSSMSYHLRALEKYGFIRRAEHDGDGRSRYWQAAAMMLRLSGFGSSAHAKHAYANVQIQSLQKRISEEINRREQHVERPATLYPIFSSGVLSLAPEKAEEFMRRLHELMEEYETTSERGGAGDDGDRRLHYFVSALEDHGLSEESGGSSSADGRAA</sequence>
<evidence type="ECO:0000313" key="5">
    <source>
        <dbReference type="Proteomes" id="UP001501736"/>
    </source>
</evidence>
<evidence type="ECO:0000259" key="3">
    <source>
        <dbReference type="SMART" id="SM00418"/>
    </source>
</evidence>
<dbReference type="EMBL" id="BAAAYG010000003">
    <property type="protein sequence ID" value="GAA3282975.1"/>
    <property type="molecule type" value="Genomic_DNA"/>
</dbReference>
<name>A0ABP6RD06_9MICC</name>
<dbReference type="Gene3D" id="1.10.10.10">
    <property type="entry name" value="Winged helix-like DNA-binding domain superfamily/Winged helix DNA-binding domain"/>
    <property type="match status" value="1"/>
</dbReference>
<feature type="compositionally biased region" description="Basic and acidic residues" evidence="2">
    <location>
        <begin position="18"/>
        <end position="28"/>
    </location>
</feature>
<dbReference type="CDD" id="cd00090">
    <property type="entry name" value="HTH_ARSR"/>
    <property type="match status" value="1"/>
</dbReference>
<proteinExistence type="predicted"/>
<evidence type="ECO:0000256" key="2">
    <source>
        <dbReference type="SAM" id="MobiDB-lite"/>
    </source>
</evidence>
<gene>
    <name evidence="4" type="ORF">GCM10020260_10990</name>
</gene>
<dbReference type="SUPFAM" id="SSF46785">
    <property type="entry name" value="Winged helix' DNA-binding domain"/>
    <property type="match status" value="1"/>
</dbReference>
<feature type="domain" description="HTH arsR-type" evidence="3">
    <location>
        <begin position="45"/>
        <end position="126"/>
    </location>
</feature>
<dbReference type="InterPro" id="IPR001845">
    <property type="entry name" value="HTH_ArsR_DNA-bd_dom"/>
</dbReference>
<evidence type="ECO:0000313" key="4">
    <source>
        <dbReference type="EMBL" id="GAA3282975.1"/>
    </source>
</evidence>
<dbReference type="InterPro" id="IPR036388">
    <property type="entry name" value="WH-like_DNA-bd_sf"/>
</dbReference>
<dbReference type="SMART" id="SM00418">
    <property type="entry name" value="HTH_ARSR"/>
    <property type="match status" value="1"/>
</dbReference>
<dbReference type="InterPro" id="IPR011991">
    <property type="entry name" value="ArsR-like_HTH"/>
</dbReference>
<dbReference type="Proteomes" id="UP001501736">
    <property type="component" value="Unassembled WGS sequence"/>
</dbReference>
<keyword evidence="5" id="KW-1185">Reference proteome</keyword>
<keyword evidence="1" id="KW-0175">Coiled coil</keyword>
<protein>
    <recommendedName>
        <fullName evidence="3">HTH arsR-type domain-containing protein</fullName>
    </recommendedName>
</protein>
<comment type="caution">
    <text evidence="4">The sequence shown here is derived from an EMBL/GenBank/DDBJ whole genome shotgun (WGS) entry which is preliminary data.</text>
</comment>
<feature type="region of interest" description="Disordered" evidence="2">
    <location>
        <begin position="1"/>
        <end position="31"/>
    </location>
</feature>
<organism evidence="4 5">
    <name type="scientific">Nesterenkonia halobia</name>
    <dbReference type="NCBI Taxonomy" id="37922"/>
    <lineage>
        <taxon>Bacteria</taxon>
        <taxon>Bacillati</taxon>
        <taxon>Actinomycetota</taxon>
        <taxon>Actinomycetes</taxon>
        <taxon>Micrococcales</taxon>
        <taxon>Micrococcaceae</taxon>
        <taxon>Nesterenkonia</taxon>
    </lineage>
</organism>
<dbReference type="Pfam" id="PF01047">
    <property type="entry name" value="MarR"/>
    <property type="match status" value="1"/>
</dbReference>
<feature type="coiled-coil region" evidence="1">
    <location>
        <begin position="139"/>
        <end position="199"/>
    </location>
</feature>
<reference evidence="5" key="1">
    <citation type="journal article" date="2019" name="Int. J. Syst. Evol. Microbiol.">
        <title>The Global Catalogue of Microorganisms (GCM) 10K type strain sequencing project: providing services to taxonomists for standard genome sequencing and annotation.</title>
        <authorList>
            <consortium name="The Broad Institute Genomics Platform"/>
            <consortium name="The Broad Institute Genome Sequencing Center for Infectious Disease"/>
            <person name="Wu L."/>
            <person name="Ma J."/>
        </authorList>
    </citation>
    <scope>NUCLEOTIDE SEQUENCE [LARGE SCALE GENOMIC DNA]</scope>
    <source>
        <strain evidence="5">JCM 11483</strain>
    </source>
</reference>